<evidence type="ECO:0000259" key="1">
    <source>
        <dbReference type="Pfam" id="PF13358"/>
    </source>
</evidence>
<dbReference type="Pfam" id="PF13358">
    <property type="entry name" value="DDE_3"/>
    <property type="match status" value="1"/>
</dbReference>
<accession>A0A6J4HM74</accession>
<evidence type="ECO:0000313" key="2">
    <source>
        <dbReference type="EMBL" id="CAA9228712.1"/>
    </source>
</evidence>
<organism evidence="2">
    <name type="scientific">uncultured Acetobacteraceae bacterium</name>
    <dbReference type="NCBI Taxonomy" id="169975"/>
    <lineage>
        <taxon>Bacteria</taxon>
        <taxon>Pseudomonadati</taxon>
        <taxon>Pseudomonadota</taxon>
        <taxon>Alphaproteobacteria</taxon>
        <taxon>Acetobacterales</taxon>
        <taxon>Acetobacteraceae</taxon>
        <taxon>environmental samples</taxon>
    </lineage>
</organism>
<dbReference type="AlphaFoldDB" id="A0A6J4HM74"/>
<name>A0A6J4HM74_9PROT</name>
<sequence length="209" mass="23743">MEDVLGVYKRPRDPKRPVVGLDEKPVQLVADVREPLPATPGVVRRQDHEYKRNGTANVFCASEPLGNWRRLAVTDRRTRVDWAHFVRDLVDAPRYRDAEVIVLVQDQLNTHTPASLYEAFAPAEAKRVADRLEIHYTPKHGSWLNVAEVELSVLGKRLKERLGDRAALAGACAAFERERNRAGKGVDWQFTTEDARVKLKRLYPAIEVS</sequence>
<protein>
    <submittedName>
        <fullName evidence="2">Mobile element protein</fullName>
    </submittedName>
</protein>
<dbReference type="InterPro" id="IPR038717">
    <property type="entry name" value="Tc1-like_DDE_dom"/>
</dbReference>
<gene>
    <name evidence="2" type="ORF">AVDCRST_MAG08-953</name>
</gene>
<feature type="domain" description="Tc1-like transposase DDE" evidence="1">
    <location>
        <begin position="18"/>
        <end position="161"/>
    </location>
</feature>
<reference evidence="2" key="1">
    <citation type="submission" date="2020-02" db="EMBL/GenBank/DDBJ databases">
        <authorList>
            <person name="Meier V. D."/>
        </authorList>
    </citation>
    <scope>NUCLEOTIDE SEQUENCE</scope>
    <source>
        <strain evidence="2">AVDCRST_MAG08</strain>
    </source>
</reference>
<proteinExistence type="predicted"/>
<dbReference type="NCBIfam" id="NF033545">
    <property type="entry name" value="transpos_IS630"/>
    <property type="match status" value="1"/>
</dbReference>
<dbReference type="EMBL" id="CADCTG010000106">
    <property type="protein sequence ID" value="CAA9228712.1"/>
    <property type="molecule type" value="Genomic_DNA"/>
</dbReference>
<dbReference type="InterPro" id="IPR047655">
    <property type="entry name" value="Transpos_IS630-like"/>
</dbReference>